<name>A0ABN0TBZ5_9GAMM</name>
<reference evidence="1 2" key="1">
    <citation type="journal article" date="2019" name="Int. J. Syst. Evol. Microbiol.">
        <title>The Global Catalogue of Microorganisms (GCM) 10K type strain sequencing project: providing services to taxonomists for standard genome sequencing and annotation.</title>
        <authorList>
            <consortium name="The Broad Institute Genomics Platform"/>
            <consortium name="The Broad Institute Genome Sequencing Center for Infectious Disease"/>
            <person name="Wu L."/>
            <person name="Ma J."/>
        </authorList>
    </citation>
    <scope>NUCLEOTIDE SEQUENCE [LARGE SCALE GENOMIC DNA]</scope>
    <source>
        <strain evidence="1 2">JCM 6886</strain>
    </source>
</reference>
<dbReference type="InterPro" id="IPR045584">
    <property type="entry name" value="Pilin-like"/>
</dbReference>
<dbReference type="RefSeq" id="WP_286304777.1">
    <property type="nucleotide sequence ID" value="NZ_AP027741.1"/>
</dbReference>
<evidence type="ECO:0000313" key="2">
    <source>
        <dbReference type="Proteomes" id="UP001501476"/>
    </source>
</evidence>
<comment type="caution">
    <text evidence="1">The sequence shown here is derived from an EMBL/GenBank/DDBJ whole genome shotgun (WGS) entry which is preliminary data.</text>
</comment>
<dbReference type="SUPFAM" id="SSF54523">
    <property type="entry name" value="Pili subunits"/>
    <property type="match status" value="1"/>
</dbReference>
<dbReference type="Proteomes" id="UP001501476">
    <property type="component" value="Unassembled WGS sequence"/>
</dbReference>
<evidence type="ECO:0000313" key="1">
    <source>
        <dbReference type="EMBL" id="GAA0217937.1"/>
    </source>
</evidence>
<dbReference type="EMBL" id="BAAADG010000003">
    <property type="protein sequence ID" value="GAA0217937.1"/>
    <property type="molecule type" value="Genomic_DNA"/>
</dbReference>
<dbReference type="PROSITE" id="PS00409">
    <property type="entry name" value="PROKAR_NTER_METHYL"/>
    <property type="match status" value="1"/>
</dbReference>
<dbReference type="Pfam" id="PF07963">
    <property type="entry name" value="N_methyl"/>
    <property type="match status" value="1"/>
</dbReference>
<organism evidence="1 2">
    <name type="scientific">Methylophaga marina</name>
    <dbReference type="NCBI Taxonomy" id="45495"/>
    <lineage>
        <taxon>Bacteria</taxon>
        <taxon>Pseudomonadati</taxon>
        <taxon>Pseudomonadota</taxon>
        <taxon>Gammaproteobacteria</taxon>
        <taxon>Thiotrichales</taxon>
        <taxon>Piscirickettsiaceae</taxon>
        <taxon>Methylophaga</taxon>
    </lineage>
</organism>
<keyword evidence="2" id="KW-1185">Reference proteome</keyword>
<sequence>MSQRSTQHGFTLIELLVALTLLALIVSSAAPLVQLSAQRNKEQELKRALWQIRDAIDDYKQAVDDGRIKLSDDASGYPESLQILVDGVEDAQDPEHKKIYFLRRIPRDPFASDPDLSNSETWGLRSYESSFDDKSAGEDVYDVYSLSNGMGINQQPYREW</sequence>
<gene>
    <name evidence="1" type="ORF">GCM10008964_06780</name>
</gene>
<dbReference type="NCBIfam" id="TIGR02532">
    <property type="entry name" value="IV_pilin_GFxxxE"/>
    <property type="match status" value="1"/>
</dbReference>
<accession>A0ABN0TBZ5</accession>
<dbReference type="InterPro" id="IPR012902">
    <property type="entry name" value="N_methyl_site"/>
</dbReference>
<protein>
    <submittedName>
        <fullName evidence="1">Type II secretion system protein</fullName>
    </submittedName>
</protein>
<proteinExistence type="predicted"/>
<dbReference type="Gene3D" id="3.30.700.10">
    <property type="entry name" value="Glycoprotein, Type 4 Pilin"/>
    <property type="match status" value="1"/>
</dbReference>